<name>A0A074WLZ5_9PEZI</name>
<reference evidence="2 3" key="1">
    <citation type="journal article" date="2014" name="BMC Genomics">
        <title>Genome sequencing of four Aureobasidium pullulans varieties: biotechnological potential, stress tolerance, and description of new species.</title>
        <authorList>
            <person name="Gostin Ar C."/>
            <person name="Ohm R.A."/>
            <person name="Kogej T."/>
            <person name="Sonjak S."/>
            <person name="Turk M."/>
            <person name="Zajc J."/>
            <person name="Zalar P."/>
            <person name="Grube M."/>
            <person name="Sun H."/>
            <person name="Han J."/>
            <person name="Sharma A."/>
            <person name="Chiniquy J."/>
            <person name="Ngan C.Y."/>
            <person name="Lipzen A."/>
            <person name="Barry K."/>
            <person name="Grigoriev I.V."/>
            <person name="Gunde-Cimerman N."/>
        </authorList>
    </citation>
    <scope>NUCLEOTIDE SEQUENCE [LARGE SCALE GENOMIC DNA]</scope>
    <source>
        <strain evidence="2 3">CBS 147.97</strain>
    </source>
</reference>
<dbReference type="InterPro" id="IPR032675">
    <property type="entry name" value="LRR_dom_sf"/>
</dbReference>
<evidence type="ECO:0000256" key="1">
    <source>
        <dbReference type="SAM" id="MobiDB-lite"/>
    </source>
</evidence>
<feature type="compositionally biased region" description="Polar residues" evidence="1">
    <location>
        <begin position="1"/>
        <end position="15"/>
    </location>
</feature>
<dbReference type="HOGENOM" id="CLU_497791_0_0_1"/>
<dbReference type="GeneID" id="25413530"/>
<dbReference type="Gene3D" id="3.80.10.10">
    <property type="entry name" value="Ribonuclease Inhibitor"/>
    <property type="match status" value="1"/>
</dbReference>
<keyword evidence="3" id="KW-1185">Reference proteome</keyword>
<dbReference type="SUPFAM" id="SSF52047">
    <property type="entry name" value="RNI-like"/>
    <property type="match status" value="1"/>
</dbReference>
<dbReference type="OrthoDB" id="2305901at2759"/>
<evidence type="ECO:0008006" key="4">
    <source>
        <dbReference type="Google" id="ProtNLM"/>
    </source>
</evidence>
<accession>A0A074WLZ5</accession>
<proteinExistence type="predicted"/>
<dbReference type="AlphaFoldDB" id="A0A074WLZ5"/>
<organism evidence="2 3">
    <name type="scientific">Aureobasidium namibiae CBS 147.97</name>
    <dbReference type="NCBI Taxonomy" id="1043004"/>
    <lineage>
        <taxon>Eukaryota</taxon>
        <taxon>Fungi</taxon>
        <taxon>Dikarya</taxon>
        <taxon>Ascomycota</taxon>
        <taxon>Pezizomycotina</taxon>
        <taxon>Dothideomycetes</taxon>
        <taxon>Dothideomycetidae</taxon>
        <taxon>Dothideales</taxon>
        <taxon>Saccotheciaceae</taxon>
        <taxon>Aureobasidium</taxon>
    </lineage>
</organism>
<evidence type="ECO:0000313" key="2">
    <source>
        <dbReference type="EMBL" id="KEQ74148.1"/>
    </source>
</evidence>
<feature type="compositionally biased region" description="Basic and acidic residues" evidence="1">
    <location>
        <begin position="30"/>
        <end position="42"/>
    </location>
</feature>
<feature type="region of interest" description="Disordered" evidence="1">
    <location>
        <begin position="1"/>
        <end position="44"/>
    </location>
</feature>
<dbReference type="RefSeq" id="XP_013428162.1">
    <property type="nucleotide sequence ID" value="XM_013572708.1"/>
</dbReference>
<gene>
    <name evidence="2" type="ORF">M436DRAFT_63472</name>
</gene>
<sequence>MPSQCQRVTRSQTGMRRSLGTPPGFVSSTSHHENSHTGREVADSTNHIQRLPAEILYTVLKLVIDRAAVGAWIHHKAQYDSLVLACRDWAVIASNIWWKTRAYIITEAEPPLASLARLPLERQQWYANKIQHLDLNGTNAADFIVALKLSFPLLRTLDIVEWSHHEVGFVCLASQFIRQSLLELKLLRTCRVDDVLTALLDAPNLRTLELCCKMPLATSDKLLNAMRTCLQLRILALDWTIEPIITKDVLAAIASLPYLTNLRLPCYELTSEVSNITRLDLGMFHSTAVNLLGGISTLRSLSLGIIGDAPVLHVLATICSLQDLTLRFRDSVAIGYPEWERLTTLKDLRSIGISSWDDSGFSQVDLSSIMKDEFVLFFRALPQLSSLWINAAISNTAQLYIQAGEICKSLKSLGLRGQFDSTMLLECHTCDNPLYPTLESLWVHQFIEPQDKHIREAMLTVLLYRDERVRSAALLLRKAAPKLWVLHGGTQTDRRLDDNGPFAIDRDDFTAWVESSHRSIREEERRKYLDEKYGKNRRSGMPIGTYV</sequence>
<dbReference type="EMBL" id="KL584708">
    <property type="protein sequence ID" value="KEQ74148.1"/>
    <property type="molecule type" value="Genomic_DNA"/>
</dbReference>
<evidence type="ECO:0000313" key="3">
    <source>
        <dbReference type="Proteomes" id="UP000027730"/>
    </source>
</evidence>
<protein>
    <recommendedName>
        <fullName evidence="4">F-box domain-containing protein</fullName>
    </recommendedName>
</protein>
<dbReference type="Proteomes" id="UP000027730">
    <property type="component" value="Unassembled WGS sequence"/>
</dbReference>